<dbReference type="EMBL" id="POAF01000002">
    <property type="protein sequence ID" value="RBM02829.1"/>
    <property type="molecule type" value="Genomic_DNA"/>
</dbReference>
<gene>
    <name evidence="1" type="ORF">C1H84_05205</name>
</gene>
<keyword evidence="2" id="KW-1185">Reference proteome</keyword>
<comment type="caution">
    <text evidence="1">The sequence shown here is derived from an EMBL/GenBank/DDBJ whole genome shotgun (WGS) entry which is preliminary data.</text>
</comment>
<dbReference type="AlphaFoldDB" id="A0A365YJW2"/>
<proteinExistence type="predicted"/>
<reference evidence="1 2" key="1">
    <citation type="submission" date="2018-01" db="EMBL/GenBank/DDBJ databases">
        <title>Glutamicibacter soli strain NHPC-3 Whole genome sequence and assembly.</title>
        <authorList>
            <person name="Choudhury P."/>
            <person name="Gupta D."/>
            <person name="Sengupta K."/>
            <person name="Jawed A."/>
            <person name="Sultana N."/>
            <person name="Saha P."/>
        </authorList>
    </citation>
    <scope>NUCLEOTIDE SEQUENCE [LARGE SCALE GENOMIC DNA]</scope>
    <source>
        <strain evidence="1 2">NHPC-3</strain>
    </source>
</reference>
<evidence type="ECO:0000313" key="1">
    <source>
        <dbReference type="EMBL" id="RBM02829.1"/>
    </source>
</evidence>
<evidence type="ECO:0000313" key="2">
    <source>
        <dbReference type="Proteomes" id="UP000252167"/>
    </source>
</evidence>
<name>A0A365YJW2_9MICC</name>
<sequence length="115" mass="12500">MDYMTPSKTQRALLDKLIAAAEPGLAAALQSQFEGALVAPEEHCSECFKLKPANRIVRLPRGVGRPVSFDIAETAEATTAVDVLLWHEGGCIESVEISWVGDAHPKLEDIDLESR</sequence>
<protein>
    <submittedName>
        <fullName evidence="1">Uncharacterized protein</fullName>
    </submittedName>
</protein>
<dbReference type="Proteomes" id="UP000252167">
    <property type="component" value="Unassembled WGS sequence"/>
</dbReference>
<dbReference type="RefSeq" id="WP_113606747.1">
    <property type="nucleotide sequence ID" value="NZ_POAF01000002.1"/>
</dbReference>
<organism evidence="1 2">
    <name type="scientific">Glutamicibacter soli</name>
    <dbReference type="NCBI Taxonomy" id="453836"/>
    <lineage>
        <taxon>Bacteria</taxon>
        <taxon>Bacillati</taxon>
        <taxon>Actinomycetota</taxon>
        <taxon>Actinomycetes</taxon>
        <taxon>Micrococcales</taxon>
        <taxon>Micrococcaceae</taxon>
        <taxon>Glutamicibacter</taxon>
    </lineage>
</organism>
<accession>A0A365YJW2</accession>